<dbReference type="Proteomes" id="UP001549145">
    <property type="component" value="Unassembled WGS sequence"/>
</dbReference>
<gene>
    <name evidence="2" type="ORF">ABID43_004840</name>
</gene>
<keyword evidence="3" id="KW-1185">Reference proteome</keyword>
<name>A0ABV2LD94_9HYPH</name>
<keyword evidence="2" id="KW-0456">Lyase</keyword>
<evidence type="ECO:0000313" key="2">
    <source>
        <dbReference type="EMBL" id="MET3695272.1"/>
    </source>
</evidence>
<dbReference type="PANTHER" id="PTHR37822">
    <property type="entry name" value="SPORE PHOTOPRODUCT LYASE-RELATED"/>
    <property type="match status" value="1"/>
</dbReference>
<proteinExistence type="predicted"/>
<feature type="region of interest" description="Disordered" evidence="1">
    <location>
        <begin position="1"/>
        <end position="29"/>
    </location>
</feature>
<dbReference type="InterPro" id="IPR049539">
    <property type="entry name" value="SPL"/>
</dbReference>
<dbReference type="PANTHER" id="PTHR37822:SF2">
    <property type="entry name" value="SPORE PHOTOPRODUCT LYASE"/>
    <property type="match status" value="1"/>
</dbReference>
<reference evidence="2 3" key="1">
    <citation type="submission" date="2024-06" db="EMBL/GenBank/DDBJ databases">
        <title>Genomic Encyclopedia of Type Strains, Phase IV (KMG-IV): sequencing the most valuable type-strain genomes for metagenomic binning, comparative biology and taxonomic classification.</title>
        <authorList>
            <person name="Goeker M."/>
        </authorList>
    </citation>
    <scope>NUCLEOTIDE SEQUENCE [LARGE SCALE GENOMIC DNA]</scope>
    <source>
        <strain evidence="2 3">DSM 21331</strain>
    </source>
</reference>
<dbReference type="Gene3D" id="3.40.50.12110">
    <property type="match status" value="1"/>
</dbReference>
<dbReference type="EMBL" id="JBEPMM010000025">
    <property type="protein sequence ID" value="MET3695272.1"/>
    <property type="molecule type" value="Genomic_DNA"/>
</dbReference>
<accession>A0ABV2LD94</accession>
<dbReference type="RefSeq" id="WP_238282740.1">
    <property type="nucleotide sequence ID" value="NZ_BPQL01000192.1"/>
</dbReference>
<dbReference type="GO" id="GO:0016829">
    <property type="term" value="F:lyase activity"/>
    <property type="evidence" value="ECO:0007669"/>
    <property type="project" value="UniProtKB-KW"/>
</dbReference>
<feature type="compositionally biased region" description="Low complexity" evidence="1">
    <location>
        <begin position="9"/>
        <end position="23"/>
    </location>
</feature>
<protein>
    <submittedName>
        <fullName evidence="2">Spore photoproduct lyase</fullName>
        <ecNumber evidence="2">4.1.99.14</ecNumber>
    </submittedName>
</protein>
<dbReference type="Pfam" id="PF20903">
    <property type="entry name" value="SPL"/>
    <property type="match status" value="1"/>
</dbReference>
<evidence type="ECO:0000313" key="3">
    <source>
        <dbReference type="Proteomes" id="UP001549145"/>
    </source>
</evidence>
<evidence type="ECO:0000256" key="1">
    <source>
        <dbReference type="SAM" id="MobiDB-lite"/>
    </source>
</evidence>
<dbReference type="Gene3D" id="3.80.30.30">
    <property type="match status" value="1"/>
</dbReference>
<organism evidence="2 3">
    <name type="scientific">Methylobacterium goesingense</name>
    <dbReference type="NCBI Taxonomy" id="243690"/>
    <lineage>
        <taxon>Bacteria</taxon>
        <taxon>Pseudomonadati</taxon>
        <taxon>Pseudomonadota</taxon>
        <taxon>Alphaproteobacteria</taxon>
        <taxon>Hyphomicrobiales</taxon>
        <taxon>Methylobacteriaceae</taxon>
        <taxon>Methylobacterium</taxon>
    </lineage>
</organism>
<sequence>MVLEDALTDPHAAAPAQAAPVDATPIDAPRETRLWRPRRVVVTPAALEQAHGRAMVARAEGLGLAVERLKSNRITATRDADPRQAYREAKATLAIVVAPPTKLKLQPIPPSADWRFDLAEGCPAHCQYCYLAGSLSGPPVTRAYANLDAILGNLDGYLGNGNVTSAQGARAREGTTFEASCYTDPLGIEHLTGSLSAAIRHFGAWDAPVQLRFTTKFAAVAPLLALPHRGRTRVRVSVNARAAARYEGGTASLDARLDALGALARAGYPVGLTIAPIMPVPDWPQAYTDLLRAASRVLEGVHDLDLTVELITHRFTPGSKEVLQGWYPGSDLPMREAERTRKLTKFGSVKYVYPRDLMQAMRETISAAVARELPGARLLYWT</sequence>
<dbReference type="EC" id="4.1.99.14" evidence="2"/>
<comment type="caution">
    <text evidence="2">The sequence shown here is derived from an EMBL/GenBank/DDBJ whole genome shotgun (WGS) entry which is preliminary data.</text>
</comment>